<accession>A0A7Y4P3V3</accession>
<reference evidence="3 4" key="1">
    <citation type="submission" date="2020-05" db="EMBL/GenBank/DDBJ databases">
        <title>Genome sequence of Kribbella sandramycini ATCC 39419.</title>
        <authorList>
            <person name="Maclea K.S."/>
            <person name="Fair J.L."/>
        </authorList>
    </citation>
    <scope>NUCLEOTIDE SEQUENCE [LARGE SCALE GENOMIC DNA]</scope>
    <source>
        <strain evidence="3 4">ATCC 39419</strain>
    </source>
</reference>
<dbReference type="Proteomes" id="UP000534306">
    <property type="component" value="Unassembled WGS sequence"/>
</dbReference>
<protein>
    <submittedName>
        <fullName evidence="3">Uncharacterized protein</fullName>
    </submittedName>
</protein>
<comment type="caution">
    <text evidence="3">The sequence shown here is derived from an EMBL/GenBank/DDBJ whole genome shotgun (WGS) entry which is preliminary data.</text>
</comment>
<dbReference type="RefSeq" id="WP_171678767.1">
    <property type="nucleotide sequence ID" value="NZ_BAAAGT010000004.1"/>
</dbReference>
<gene>
    <name evidence="2" type="ORF">HNR71_002314</name>
    <name evidence="3" type="ORF">HPO96_34985</name>
</gene>
<evidence type="ECO:0000313" key="4">
    <source>
        <dbReference type="Proteomes" id="UP000534306"/>
    </source>
</evidence>
<dbReference type="Proteomes" id="UP000553957">
    <property type="component" value="Unassembled WGS sequence"/>
</dbReference>
<evidence type="ECO:0000313" key="3">
    <source>
        <dbReference type="EMBL" id="NOL45468.1"/>
    </source>
</evidence>
<evidence type="ECO:0000313" key="5">
    <source>
        <dbReference type="Proteomes" id="UP000553957"/>
    </source>
</evidence>
<feature type="compositionally biased region" description="Basic and acidic residues" evidence="1">
    <location>
        <begin position="1"/>
        <end position="11"/>
    </location>
</feature>
<evidence type="ECO:0000313" key="2">
    <source>
        <dbReference type="EMBL" id="MBB6566677.1"/>
    </source>
</evidence>
<organism evidence="3 4">
    <name type="scientific">Kribbella sandramycini</name>
    <dbReference type="NCBI Taxonomy" id="60450"/>
    <lineage>
        <taxon>Bacteria</taxon>
        <taxon>Bacillati</taxon>
        <taxon>Actinomycetota</taxon>
        <taxon>Actinomycetes</taxon>
        <taxon>Propionibacteriales</taxon>
        <taxon>Kribbellaceae</taxon>
        <taxon>Kribbella</taxon>
    </lineage>
</organism>
<feature type="region of interest" description="Disordered" evidence="1">
    <location>
        <begin position="1"/>
        <end position="30"/>
    </location>
</feature>
<keyword evidence="4" id="KW-1185">Reference proteome</keyword>
<dbReference type="AlphaFoldDB" id="A0A7Y4P3V3"/>
<dbReference type="EMBL" id="JABJRC010000013">
    <property type="protein sequence ID" value="NOL45468.1"/>
    <property type="molecule type" value="Genomic_DNA"/>
</dbReference>
<dbReference type="EMBL" id="JACHKF010000001">
    <property type="protein sequence ID" value="MBB6566677.1"/>
    <property type="molecule type" value="Genomic_DNA"/>
</dbReference>
<reference evidence="2 5" key="2">
    <citation type="submission" date="2020-08" db="EMBL/GenBank/DDBJ databases">
        <title>Sequencing the genomes of 1000 actinobacteria strains.</title>
        <authorList>
            <person name="Klenk H.-P."/>
        </authorList>
    </citation>
    <scope>NUCLEOTIDE SEQUENCE [LARGE SCALE GENOMIC DNA]</scope>
    <source>
        <strain evidence="2 5">DSM 15626</strain>
    </source>
</reference>
<sequence>MTVTFAHDRGYSPHVYSDGPSTADDSPHRFPDRGRTRLCIWLPSDPPARRWVPADGLLGLFGMTAEHLFKEGWWREYREWLGDEAPHGPHAKEAN</sequence>
<evidence type="ECO:0000256" key="1">
    <source>
        <dbReference type="SAM" id="MobiDB-lite"/>
    </source>
</evidence>
<name>A0A7Y4P3V3_9ACTN</name>
<proteinExistence type="predicted"/>